<evidence type="ECO:0000313" key="4">
    <source>
        <dbReference type="Proteomes" id="UP000610960"/>
    </source>
</evidence>
<dbReference type="EMBL" id="BMNL01000001">
    <property type="protein sequence ID" value="GGP19049.1"/>
    <property type="molecule type" value="Genomic_DNA"/>
</dbReference>
<evidence type="ECO:0000256" key="1">
    <source>
        <dbReference type="SAM" id="Phobius"/>
    </source>
</evidence>
<comment type="caution">
    <text evidence="3">The sequence shown here is derived from an EMBL/GenBank/DDBJ whole genome shotgun (WGS) entry which is preliminary data.</text>
</comment>
<feature type="domain" description="AB hydrolase-1" evidence="2">
    <location>
        <begin position="25"/>
        <end position="121"/>
    </location>
</feature>
<keyword evidence="1" id="KW-0812">Transmembrane</keyword>
<keyword evidence="1" id="KW-0472">Membrane</keyword>
<evidence type="ECO:0000313" key="3">
    <source>
        <dbReference type="EMBL" id="GGP19049.1"/>
    </source>
</evidence>
<dbReference type="Pfam" id="PF00561">
    <property type="entry name" value="Abhydrolase_1"/>
    <property type="match status" value="1"/>
</dbReference>
<dbReference type="InterPro" id="IPR000073">
    <property type="entry name" value="AB_hydrolase_1"/>
</dbReference>
<sequence>MTRNGTIKTRGGASIYYEVDGEGEPLVLIEGLGYSRWMWAMQRPLAKSAMLVIFDNRGVGLSSRPRGPYSMNDFVNDLEDLMNALSIVEAFLWGVSMGGMIAMAFARRNPDKVRGLILGETNFGIRSVPPR</sequence>
<reference evidence="3" key="1">
    <citation type="journal article" date="2014" name="Int. J. Syst. Evol. Microbiol.">
        <title>Complete genome sequence of Corynebacterium casei LMG S-19264T (=DSM 44701T), isolated from a smear-ripened cheese.</title>
        <authorList>
            <consortium name="US DOE Joint Genome Institute (JGI-PGF)"/>
            <person name="Walter F."/>
            <person name="Albersmeier A."/>
            <person name="Kalinowski J."/>
            <person name="Ruckert C."/>
        </authorList>
    </citation>
    <scope>NUCLEOTIDE SEQUENCE</scope>
    <source>
        <strain evidence="3">JCM 10088</strain>
    </source>
</reference>
<evidence type="ECO:0000259" key="2">
    <source>
        <dbReference type="Pfam" id="PF00561"/>
    </source>
</evidence>
<dbReference type="PANTHER" id="PTHR43433">
    <property type="entry name" value="HYDROLASE, ALPHA/BETA FOLD FAMILY PROTEIN"/>
    <property type="match status" value="1"/>
</dbReference>
<dbReference type="Gene3D" id="3.40.50.1820">
    <property type="entry name" value="alpha/beta hydrolase"/>
    <property type="match status" value="1"/>
</dbReference>
<keyword evidence="1" id="KW-1133">Transmembrane helix</keyword>
<dbReference type="RefSeq" id="WP_188595533.1">
    <property type="nucleotide sequence ID" value="NZ_BMNL01000001.1"/>
</dbReference>
<reference evidence="3" key="2">
    <citation type="submission" date="2020-09" db="EMBL/GenBank/DDBJ databases">
        <authorList>
            <person name="Sun Q."/>
            <person name="Ohkuma M."/>
        </authorList>
    </citation>
    <scope>NUCLEOTIDE SEQUENCE</scope>
    <source>
        <strain evidence="3">JCM 10088</strain>
    </source>
</reference>
<proteinExistence type="predicted"/>
<organism evidence="3 4">
    <name type="scientific">Thermocladium modestius</name>
    <dbReference type="NCBI Taxonomy" id="62609"/>
    <lineage>
        <taxon>Archaea</taxon>
        <taxon>Thermoproteota</taxon>
        <taxon>Thermoprotei</taxon>
        <taxon>Thermoproteales</taxon>
        <taxon>Thermoproteaceae</taxon>
        <taxon>Thermocladium</taxon>
    </lineage>
</organism>
<dbReference type="InterPro" id="IPR029058">
    <property type="entry name" value="AB_hydrolase_fold"/>
</dbReference>
<dbReference type="PANTHER" id="PTHR43433:SF5">
    <property type="entry name" value="AB HYDROLASE-1 DOMAIN-CONTAINING PROTEIN"/>
    <property type="match status" value="1"/>
</dbReference>
<accession>A0A830GSC0</accession>
<name>A0A830GSC0_9CREN</name>
<dbReference type="SUPFAM" id="SSF53474">
    <property type="entry name" value="alpha/beta-Hydrolases"/>
    <property type="match status" value="1"/>
</dbReference>
<feature type="transmembrane region" description="Helical" evidence="1">
    <location>
        <begin position="81"/>
        <end position="106"/>
    </location>
</feature>
<protein>
    <recommendedName>
        <fullName evidence="2">AB hydrolase-1 domain-containing protein</fullName>
    </recommendedName>
</protein>
<dbReference type="AlphaFoldDB" id="A0A830GSC0"/>
<dbReference type="Proteomes" id="UP000610960">
    <property type="component" value="Unassembled WGS sequence"/>
</dbReference>
<dbReference type="InterPro" id="IPR050471">
    <property type="entry name" value="AB_hydrolase"/>
</dbReference>
<keyword evidence="4" id="KW-1185">Reference proteome</keyword>
<dbReference type="OrthoDB" id="25354at2157"/>
<gene>
    <name evidence="3" type="ORF">GCM10007981_01160</name>
</gene>